<evidence type="ECO:0000313" key="7">
    <source>
        <dbReference type="Proteomes" id="UP000298545"/>
    </source>
</evidence>
<evidence type="ECO:0000256" key="1">
    <source>
        <dbReference type="ARBA" id="ARBA00023015"/>
    </source>
</evidence>
<evidence type="ECO:0000313" key="6">
    <source>
        <dbReference type="EMBL" id="QYA10360.1"/>
    </source>
</evidence>
<dbReference type="AlphaFoldDB" id="A0A4D7E1B0"/>
<dbReference type="SUPFAM" id="SSF46785">
    <property type="entry name" value="Winged helix' DNA-binding domain"/>
    <property type="match status" value="1"/>
</dbReference>
<dbReference type="PANTHER" id="PTHR30154:SF34">
    <property type="entry name" value="TRANSCRIPTIONAL REGULATOR AZLB"/>
    <property type="match status" value="1"/>
</dbReference>
<dbReference type="PRINTS" id="PR00033">
    <property type="entry name" value="HTHASNC"/>
</dbReference>
<dbReference type="Gene3D" id="3.30.70.920">
    <property type="match status" value="1"/>
</dbReference>
<dbReference type="Pfam" id="PF13412">
    <property type="entry name" value="HTH_24"/>
    <property type="match status" value="1"/>
</dbReference>
<dbReference type="InterPro" id="IPR036390">
    <property type="entry name" value="WH_DNA-bd_sf"/>
</dbReference>
<keyword evidence="5" id="KW-0614">Plasmid</keyword>
<keyword evidence="8" id="KW-1185">Reference proteome</keyword>
<dbReference type="Gene3D" id="1.10.10.10">
    <property type="entry name" value="Winged helix-like DNA-binding domain superfamily/Winged helix DNA-binding domain"/>
    <property type="match status" value="1"/>
</dbReference>
<protein>
    <submittedName>
        <fullName evidence="5">Lrp/AsnC family transcriptional regulator</fullName>
    </submittedName>
</protein>
<dbReference type="InterPro" id="IPR036388">
    <property type="entry name" value="WH-like_DNA-bd_sf"/>
</dbReference>
<dbReference type="Pfam" id="PF01037">
    <property type="entry name" value="AsnC_trans_reg"/>
    <property type="match status" value="1"/>
</dbReference>
<feature type="domain" description="HTH asnC-type" evidence="4">
    <location>
        <begin position="5"/>
        <end position="67"/>
    </location>
</feature>
<dbReference type="EMBL" id="CP039694">
    <property type="protein sequence ID" value="QCJ01025.1"/>
    <property type="molecule type" value="Genomic_DNA"/>
</dbReference>
<evidence type="ECO:0000259" key="4">
    <source>
        <dbReference type="PROSITE" id="PS50956"/>
    </source>
</evidence>
<name>A0A4D7E1B0_9HYPH</name>
<dbReference type="InterPro" id="IPR019888">
    <property type="entry name" value="Tscrpt_reg_AsnC-like"/>
</dbReference>
<evidence type="ECO:0000256" key="2">
    <source>
        <dbReference type="ARBA" id="ARBA00023125"/>
    </source>
</evidence>
<dbReference type="InterPro" id="IPR019885">
    <property type="entry name" value="Tscrpt_reg_HTH_AsnC-type_CS"/>
</dbReference>
<dbReference type="SUPFAM" id="SSF54909">
    <property type="entry name" value="Dimeric alpha+beta barrel"/>
    <property type="match status" value="1"/>
</dbReference>
<evidence type="ECO:0000313" key="5">
    <source>
        <dbReference type="EMBL" id="QCJ01025.1"/>
    </source>
</evidence>
<gene>
    <name evidence="5" type="ORF">CFBP5473_24000</name>
    <name evidence="6" type="ORF">J5285_22660</name>
</gene>
<dbReference type="KEGG" id="alf:CFBP5473_24000"/>
<keyword evidence="2" id="KW-0238">DNA-binding</keyword>
<dbReference type="PROSITE" id="PS00519">
    <property type="entry name" value="HTH_ASNC_1"/>
    <property type="match status" value="1"/>
</dbReference>
<dbReference type="Proteomes" id="UP000826513">
    <property type="component" value="Plasmid pTiAF3.44"/>
</dbReference>
<geneLocation type="plasmid" evidence="6 8">
    <name>pTiAF3.44</name>
</geneLocation>
<accession>A0A4D7E1B0</accession>
<dbReference type="EMBL" id="CP072169">
    <property type="protein sequence ID" value="QYA10360.1"/>
    <property type="molecule type" value="Genomic_DNA"/>
</dbReference>
<evidence type="ECO:0000256" key="3">
    <source>
        <dbReference type="ARBA" id="ARBA00023163"/>
    </source>
</evidence>
<dbReference type="InterPro" id="IPR011008">
    <property type="entry name" value="Dimeric_a/b-barrel"/>
</dbReference>
<dbReference type="Proteomes" id="UP000298545">
    <property type="component" value="Plasmid pTiCFBP5473"/>
</dbReference>
<keyword evidence="1" id="KW-0805">Transcription regulation</keyword>
<dbReference type="STRING" id="1367849.GCA_000518585_04146"/>
<reference evidence="5 7" key="1">
    <citation type="submission" date="2019-04" db="EMBL/GenBank/DDBJ databases">
        <title>Complete genome sequence of Agrobacterium larrymoorei CFBP5473.</title>
        <authorList>
            <person name="Haryono M."/>
            <person name="Chou L."/>
            <person name="Lin Y.-C."/>
            <person name="Lai E.-M."/>
            <person name="Kuo C.-H."/>
        </authorList>
    </citation>
    <scope>NUCLEOTIDE SEQUENCE [LARGE SCALE GENOMIC DNA]</scope>
    <source>
        <strain evidence="5 7">CFBP5473</strain>
        <plasmid evidence="7">pticfbp5473</plasmid>
        <plasmid evidence="5">pTiCFBP5473</plasmid>
    </source>
</reference>
<dbReference type="RefSeq" id="WP_027676688.1">
    <property type="nucleotide sequence ID" value="NZ_CP039694.1"/>
</dbReference>
<keyword evidence="3" id="KW-0804">Transcription</keyword>
<reference evidence="6 8" key="2">
    <citation type="submission" date="2021-03" db="EMBL/GenBank/DDBJ databases">
        <title>Rapid diversification of plasmids in a genus of pathogenic and nitrogen fixing bacteria.</title>
        <authorList>
            <person name="Weisberg A.J."/>
            <person name="Miller M."/>
            <person name="Ream W."/>
            <person name="Grunwald N.J."/>
            <person name="Chang J.H."/>
        </authorList>
    </citation>
    <scope>NUCLEOTIDE SEQUENCE [LARGE SCALE GENOMIC DNA]</scope>
    <source>
        <strain evidence="6 8">AF3.44</strain>
        <plasmid evidence="6 8">pTiAF3.44</plasmid>
    </source>
</reference>
<dbReference type="PROSITE" id="PS50956">
    <property type="entry name" value="HTH_ASNC_2"/>
    <property type="match status" value="1"/>
</dbReference>
<proteinExistence type="predicted"/>
<geneLocation type="plasmid" evidence="7">
    <name>pticfbp5473</name>
</geneLocation>
<dbReference type="GO" id="GO:0005829">
    <property type="term" value="C:cytosol"/>
    <property type="evidence" value="ECO:0007669"/>
    <property type="project" value="TreeGrafter"/>
</dbReference>
<dbReference type="GO" id="GO:0043565">
    <property type="term" value="F:sequence-specific DNA binding"/>
    <property type="evidence" value="ECO:0007669"/>
    <property type="project" value="InterPro"/>
</dbReference>
<organism evidence="5 7">
    <name type="scientific">Agrobacterium larrymoorei</name>
    <dbReference type="NCBI Taxonomy" id="160699"/>
    <lineage>
        <taxon>Bacteria</taxon>
        <taxon>Pseudomonadati</taxon>
        <taxon>Pseudomonadota</taxon>
        <taxon>Alphaproteobacteria</taxon>
        <taxon>Hyphomicrobiales</taxon>
        <taxon>Rhizobiaceae</taxon>
        <taxon>Rhizobium/Agrobacterium group</taxon>
        <taxon>Agrobacterium</taxon>
    </lineage>
</organism>
<dbReference type="PANTHER" id="PTHR30154">
    <property type="entry name" value="LEUCINE-RESPONSIVE REGULATORY PROTEIN"/>
    <property type="match status" value="1"/>
</dbReference>
<dbReference type="GO" id="GO:0043200">
    <property type="term" value="P:response to amino acid"/>
    <property type="evidence" value="ECO:0007669"/>
    <property type="project" value="TreeGrafter"/>
</dbReference>
<evidence type="ECO:0000313" key="8">
    <source>
        <dbReference type="Proteomes" id="UP000826513"/>
    </source>
</evidence>
<dbReference type="OrthoDB" id="9809462at2"/>
<sequence length="146" mass="16216">MMRVIDRADERILSELGRNARIAHADLALRVNLSRNAVRKRIERLERDGLIKGYTILRGAGTQSGVSAALLLVYLHDRMRGGDVVNAIQNMPEVVSCDVVSGEFDLVVRLEAGDADQIRKVWHDISSLTGVRDTLTAFVLALPVRR</sequence>
<dbReference type="SMART" id="SM00344">
    <property type="entry name" value="HTH_ASNC"/>
    <property type="match status" value="1"/>
</dbReference>
<geneLocation type="plasmid" evidence="5">
    <name>pTiCFBP5473</name>
</geneLocation>
<dbReference type="InterPro" id="IPR000485">
    <property type="entry name" value="AsnC-type_HTH_dom"/>
</dbReference>
<dbReference type="InterPro" id="IPR019887">
    <property type="entry name" value="Tscrpt_reg_AsnC/Lrp_C"/>
</dbReference>